<dbReference type="GO" id="GO:0005886">
    <property type="term" value="C:plasma membrane"/>
    <property type="evidence" value="ECO:0007669"/>
    <property type="project" value="TreeGrafter"/>
</dbReference>
<evidence type="ECO:0000313" key="9">
    <source>
        <dbReference type="EMBL" id="SPJ34842.1"/>
    </source>
</evidence>
<keyword evidence="4 8" id="KW-0812">Transmembrane</keyword>
<keyword evidence="5 8" id="KW-1133">Transmembrane helix</keyword>
<organism evidence="9 10">
    <name type="scientific">Kushneria phyllosphaerae</name>
    <dbReference type="NCBI Taxonomy" id="2100822"/>
    <lineage>
        <taxon>Bacteria</taxon>
        <taxon>Pseudomonadati</taxon>
        <taxon>Pseudomonadota</taxon>
        <taxon>Gammaproteobacteria</taxon>
        <taxon>Oceanospirillales</taxon>
        <taxon>Halomonadaceae</taxon>
        <taxon>Kushneria</taxon>
    </lineage>
</organism>
<protein>
    <submittedName>
        <fullName evidence="9">Xanthine permease XanP</fullName>
    </submittedName>
</protein>
<feature type="transmembrane region" description="Helical" evidence="8">
    <location>
        <begin position="177"/>
        <end position="195"/>
    </location>
</feature>
<dbReference type="PANTHER" id="PTHR42810:SF2">
    <property type="entry name" value="PURINE PERMEASE C1399.01C-RELATED"/>
    <property type="match status" value="1"/>
</dbReference>
<feature type="region of interest" description="Disordered" evidence="7">
    <location>
        <begin position="444"/>
        <end position="465"/>
    </location>
</feature>
<gene>
    <name evidence="9" type="primary">xanP_2</name>
    <name evidence="9" type="ORF">KSP9073_02889</name>
</gene>
<feature type="transmembrane region" description="Helical" evidence="8">
    <location>
        <begin position="417"/>
        <end position="437"/>
    </location>
</feature>
<dbReference type="AlphaFoldDB" id="A0A2R8CPT3"/>
<dbReference type="EMBL" id="ONZI01000004">
    <property type="protein sequence ID" value="SPJ34842.1"/>
    <property type="molecule type" value="Genomic_DNA"/>
</dbReference>
<sequence>MHDNELIFRHGDRPPFHTAFLVAFQHVLACFVAIIAPTIIVTGALGLQSEAPYLISLALLVSGISTLIQTQRLGPLGSGLLCVQGTSFSFVAALISAGLIARERGASDHEVLGVLFGICIAGSLIEMALGSVLHHLKRVITPTVTGVVVTLIGLSLISVGVTDIAGGHGADNPGDPMNLLLAVIVIGVVLTCQLSRHPMLRVGSVFVGLLAGCIAAALMGRLDLSGVAQAPLFQFPQPLRYGLGFDIAAFIPVAFIFAITAIETVGDLTGSSRASHLPTSGLEYQKRIRGGVLGDGFNSLIAGVLNTFPNTTFSQNTGIIHLTGVASRHIGLFVGGILVMLGLIPAMGAVLQSIPQPVLGAATTLMFGLIAVSGIRMLAEQRMTRKRVMIIALSLGAGLGVELVPQVLFGLPELVQSVLSSSITTGGLLAILMHLVLPEHQATEEDQAMAEDQAHASTRQATDTQ</sequence>
<evidence type="ECO:0000256" key="6">
    <source>
        <dbReference type="ARBA" id="ARBA00023136"/>
    </source>
</evidence>
<feature type="transmembrane region" description="Helical" evidence="8">
    <location>
        <begin position="51"/>
        <end position="68"/>
    </location>
</feature>
<dbReference type="NCBIfam" id="TIGR00801">
    <property type="entry name" value="ncs2"/>
    <property type="match status" value="1"/>
</dbReference>
<dbReference type="NCBIfam" id="NF037981">
    <property type="entry name" value="NCS2_1"/>
    <property type="match status" value="1"/>
</dbReference>
<dbReference type="InterPro" id="IPR006042">
    <property type="entry name" value="Xan_ur_permease"/>
</dbReference>
<keyword evidence="3" id="KW-0813">Transport</keyword>
<feature type="transmembrane region" description="Helical" evidence="8">
    <location>
        <begin position="144"/>
        <end position="165"/>
    </location>
</feature>
<comment type="similarity">
    <text evidence="2">Belongs to the nucleobase:cation symporter-2 (NCS2) (TC 2.A.40) family.</text>
</comment>
<feature type="transmembrane region" description="Helical" evidence="8">
    <location>
        <begin position="357"/>
        <end position="378"/>
    </location>
</feature>
<feature type="transmembrane region" description="Helical" evidence="8">
    <location>
        <begin position="390"/>
        <end position="411"/>
    </location>
</feature>
<keyword evidence="6 8" id="KW-0472">Membrane</keyword>
<evidence type="ECO:0000256" key="5">
    <source>
        <dbReference type="ARBA" id="ARBA00022989"/>
    </source>
</evidence>
<dbReference type="Proteomes" id="UP000244934">
    <property type="component" value="Unassembled WGS sequence"/>
</dbReference>
<evidence type="ECO:0000256" key="7">
    <source>
        <dbReference type="SAM" id="MobiDB-lite"/>
    </source>
</evidence>
<dbReference type="PANTHER" id="PTHR42810">
    <property type="entry name" value="PURINE PERMEASE C1399.01C-RELATED"/>
    <property type="match status" value="1"/>
</dbReference>
<dbReference type="PROSITE" id="PS01116">
    <property type="entry name" value="XANTH_URACIL_PERMASE"/>
    <property type="match status" value="1"/>
</dbReference>
<feature type="compositionally biased region" description="Polar residues" evidence="7">
    <location>
        <begin position="455"/>
        <end position="465"/>
    </location>
</feature>
<dbReference type="GO" id="GO:0042907">
    <property type="term" value="F:xanthine transmembrane transporter activity"/>
    <property type="evidence" value="ECO:0007669"/>
    <property type="project" value="TreeGrafter"/>
</dbReference>
<proteinExistence type="inferred from homology"/>
<accession>A0A2R8CPT3</accession>
<feature type="transmembrane region" description="Helical" evidence="8">
    <location>
        <begin position="80"/>
        <end position="100"/>
    </location>
</feature>
<dbReference type="OrthoDB" id="9805749at2"/>
<evidence type="ECO:0000256" key="4">
    <source>
        <dbReference type="ARBA" id="ARBA00022692"/>
    </source>
</evidence>
<feature type="transmembrane region" description="Helical" evidence="8">
    <location>
        <begin position="20"/>
        <end position="45"/>
    </location>
</feature>
<dbReference type="Pfam" id="PF00860">
    <property type="entry name" value="Xan_ur_permease"/>
    <property type="match status" value="1"/>
</dbReference>
<reference evidence="10" key="1">
    <citation type="submission" date="2018-03" db="EMBL/GenBank/DDBJ databases">
        <authorList>
            <person name="Navarro De La Torre S."/>
        </authorList>
    </citation>
    <scope>NUCLEOTIDE SEQUENCE [LARGE SCALE GENOMIC DNA]</scope>
    <source>
        <strain evidence="10">EAod3</strain>
    </source>
</reference>
<dbReference type="RefSeq" id="WP_108843644.1">
    <property type="nucleotide sequence ID" value="NZ_ONZI01000004.1"/>
</dbReference>
<dbReference type="InterPro" id="IPR006043">
    <property type="entry name" value="NCS2"/>
</dbReference>
<feature type="transmembrane region" description="Helical" evidence="8">
    <location>
        <begin position="112"/>
        <end position="132"/>
    </location>
</feature>
<evidence type="ECO:0000256" key="3">
    <source>
        <dbReference type="ARBA" id="ARBA00022448"/>
    </source>
</evidence>
<evidence type="ECO:0000256" key="1">
    <source>
        <dbReference type="ARBA" id="ARBA00004141"/>
    </source>
</evidence>
<keyword evidence="10" id="KW-1185">Reference proteome</keyword>
<name>A0A2R8CPT3_9GAMM</name>
<feature type="transmembrane region" description="Helical" evidence="8">
    <location>
        <begin position="330"/>
        <end position="351"/>
    </location>
</feature>
<feature type="transmembrane region" description="Helical" evidence="8">
    <location>
        <begin position="202"/>
        <end position="222"/>
    </location>
</feature>
<evidence type="ECO:0000256" key="8">
    <source>
        <dbReference type="SAM" id="Phobius"/>
    </source>
</evidence>
<feature type="transmembrane region" description="Helical" evidence="8">
    <location>
        <begin position="242"/>
        <end position="262"/>
    </location>
</feature>
<comment type="subcellular location">
    <subcellularLocation>
        <location evidence="1">Membrane</location>
        <topology evidence="1">Multi-pass membrane protein</topology>
    </subcellularLocation>
</comment>
<evidence type="ECO:0000256" key="2">
    <source>
        <dbReference type="ARBA" id="ARBA00008821"/>
    </source>
</evidence>
<evidence type="ECO:0000313" key="10">
    <source>
        <dbReference type="Proteomes" id="UP000244934"/>
    </source>
</evidence>